<evidence type="ECO:0000256" key="1">
    <source>
        <dbReference type="ARBA" id="ARBA00022490"/>
    </source>
</evidence>
<evidence type="ECO:0000259" key="13">
    <source>
        <dbReference type="Pfam" id="PF01225"/>
    </source>
</evidence>
<accession>A0A1S1RBJ1</accession>
<sequence length="476" mass="47173">MITLSLADVAAATGGRLAGGADPAAPVTGVVIDSRHVVPGALFVALPGERVDGHDFAAAAQGAGAVAVLAVRETGVPAVVVADPAAALAALASRVRDLAPATVIGVTGSAGKTTTKDLLADLLAGLGPTVAAEGSFNNEIGLPLTMLRTEADTRFVVLEMGARGIGHIAALCALARPHVGLVLNVGSAHVGEYADGRRGIAVAKGELAEAAGTLVVLNADDPLVAPMAARARAAVVTFGTGAGADVRAGQTEVDGTGRAAFDLLAGGERHRVRLGLVGAHQVPNALAAAAVAIGLGLAPADAAAALERARPRSRWRMEVTTTPDGVVVLNDAYNANPESMRAALTALLDIRSGGRAWAVLGPMGELGAVADEAHRALGSLVAELGVPRLVAVGPGARGVHDAADGTAGWRGESAWVPGVEEAVAHLAGRVRSGDVVLVKASRSFGLERVAAGLAAGGGAGREGRRDGVPGAAIEGT</sequence>
<keyword evidence="4 10" id="KW-0547">Nucleotide-binding</keyword>
<keyword evidence="17" id="KW-1185">Reference proteome</keyword>
<evidence type="ECO:0000256" key="5">
    <source>
        <dbReference type="ARBA" id="ARBA00022840"/>
    </source>
</evidence>
<comment type="catalytic activity">
    <reaction evidence="10 11">
        <text>D-alanyl-D-alanine + UDP-N-acetyl-alpha-D-muramoyl-L-alanyl-gamma-D-glutamyl-meso-2,6-diaminopimelate + ATP = UDP-N-acetyl-alpha-D-muramoyl-L-alanyl-gamma-D-glutamyl-meso-2,6-diaminopimeloyl-D-alanyl-D-alanine + ADP + phosphate + H(+)</text>
        <dbReference type="Rhea" id="RHEA:28374"/>
        <dbReference type="ChEBI" id="CHEBI:15378"/>
        <dbReference type="ChEBI" id="CHEBI:30616"/>
        <dbReference type="ChEBI" id="CHEBI:43474"/>
        <dbReference type="ChEBI" id="CHEBI:57822"/>
        <dbReference type="ChEBI" id="CHEBI:61386"/>
        <dbReference type="ChEBI" id="CHEBI:83905"/>
        <dbReference type="ChEBI" id="CHEBI:456216"/>
        <dbReference type="EC" id="6.3.2.10"/>
    </reaction>
</comment>
<comment type="function">
    <text evidence="10 11">Involved in cell wall formation. Catalyzes the final step in the synthesis of UDP-N-acetylmuramoyl-pentapeptide, the precursor of murein.</text>
</comment>
<feature type="domain" description="Mur ligase C-terminal" evidence="14">
    <location>
        <begin position="316"/>
        <end position="442"/>
    </location>
</feature>
<dbReference type="Gene3D" id="3.40.1390.10">
    <property type="entry name" value="MurE/MurF, N-terminal domain"/>
    <property type="match status" value="1"/>
</dbReference>
<reference evidence="17" key="1">
    <citation type="submission" date="2016-07" db="EMBL/GenBank/DDBJ databases">
        <title>Sequence Frankia sp. strain CcI1.17.</title>
        <authorList>
            <person name="Ghodhbane-Gtari F."/>
            <person name="Swanson E."/>
            <person name="Gueddou A."/>
            <person name="Morris K."/>
            <person name="Hezbri K."/>
            <person name="Ktari A."/>
            <person name="Nouioui I."/>
            <person name="Abebe-Akele F."/>
            <person name="Simpson S."/>
            <person name="Thomas K."/>
            <person name="Gtari M."/>
            <person name="Tisa L.S."/>
            <person name="Hurst S."/>
        </authorList>
    </citation>
    <scope>NUCLEOTIDE SEQUENCE [LARGE SCALE GENOMIC DNA]</scope>
    <source>
        <strain evidence="17">Cc1.17</strain>
    </source>
</reference>
<evidence type="ECO:0000256" key="11">
    <source>
        <dbReference type="RuleBase" id="RU004136"/>
    </source>
</evidence>
<dbReference type="Pfam" id="PF02875">
    <property type="entry name" value="Mur_ligase_C"/>
    <property type="match status" value="1"/>
</dbReference>
<evidence type="ECO:0000313" key="17">
    <source>
        <dbReference type="Proteomes" id="UP000179627"/>
    </source>
</evidence>
<dbReference type="OrthoDB" id="9800958at2"/>
<comment type="subcellular location">
    <subcellularLocation>
        <location evidence="10 11">Cytoplasm</location>
    </subcellularLocation>
</comment>
<protein>
    <recommendedName>
        <fullName evidence="10 11">UDP-N-acetylmuramoyl-tripeptide--D-alanyl-D-alanine ligase</fullName>
        <ecNumber evidence="10 11">6.3.2.10</ecNumber>
    </recommendedName>
    <alternativeName>
        <fullName evidence="10">D-alanyl-D-alanine-adding enzyme</fullName>
    </alternativeName>
</protein>
<proteinExistence type="inferred from homology"/>
<dbReference type="InterPro" id="IPR036615">
    <property type="entry name" value="Mur_ligase_C_dom_sf"/>
</dbReference>
<keyword evidence="2 10" id="KW-0436">Ligase</keyword>
<dbReference type="InterPro" id="IPR035911">
    <property type="entry name" value="MurE/MurF_N"/>
</dbReference>
<dbReference type="RefSeq" id="WP_071082765.1">
    <property type="nucleotide sequence ID" value="NZ_MBLM01000036.1"/>
</dbReference>
<evidence type="ECO:0000256" key="12">
    <source>
        <dbReference type="SAM" id="MobiDB-lite"/>
    </source>
</evidence>
<dbReference type="PANTHER" id="PTHR43024">
    <property type="entry name" value="UDP-N-ACETYLMURAMOYL-TRIPEPTIDE--D-ALANYL-D-ALANINE LIGASE"/>
    <property type="match status" value="1"/>
</dbReference>
<organism evidence="16 17">
    <name type="scientific">Parafrankia colletiae</name>
    <dbReference type="NCBI Taxonomy" id="573497"/>
    <lineage>
        <taxon>Bacteria</taxon>
        <taxon>Bacillati</taxon>
        <taxon>Actinomycetota</taxon>
        <taxon>Actinomycetes</taxon>
        <taxon>Frankiales</taxon>
        <taxon>Frankiaceae</taxon>
        <taxon>Parafrankia</taxon>
    </lineage>
</organism>
<feature type="domain" description="Mur ligase N-terminal catalytic" evidence="13">
    <location>
        <begin position="27"/>
        <end position="80"/>
    </location>
</feature>
<evidence type="ECO:0000313" key="16">
    <source>
        <dbReference type="EMBL" id="OHV43191.1"/>
    </source>
</evidence>
<keyword evidence="6 10" id="KW-0133">Cell shape</keyword>
<keyword evidence="5 10" id="KW-0067">ATP-binding</keyword>
<dbReference type="SUPFAM" id="SSF53244">
    <property type="entry name" value="MurD-like peptide ligases, peptide-binding domain"/>
    <property type="match status" value="1"/>
</dbReference>
<dbReference type="InterPro" id="IPR013221">
    <property type="entry name" value="Mur_ligase_cen"/>
</dbReference>
<keyword evidence="7 10" id="KW-0573">Peptidoglycan synthesis</keyword>
<feature type="binding site" evidence="10">
    <location>
        <begin position="108"/>
        <end position="114"/>
    </location>
    <ligand>
        <name>ATP</name>
        <dbReference type="ChEBI" id="CHEBI:30616"/>
    </ligand>
</feature>
<dbReference type="GO" id="GO:0071555">
    <property type="term" value="P:cell wall organization"/>
    <property type="evidence" value="ECO:0007669"/>
    <property type="project" value="UniProtKB-KW"/>
</dbReference>
<dbReference type="GO" id="GO:0051301">
    <property type="term" value="P:cell division"/>
    <property type="evidence" value="ECO:0007669"/>
    <property type="project" value="UniProtKB-KW"/>
</dbReference>
<gene>
    <name evidence="10" type="primary">murF</name>
    <name evidence="16" type="ORF">CC117_11295</name>
</gene>
<dbReference type="UniPathway" id="UPA00219"/>
<evidence type="ECO:0000256" key="3">
    <source>
        <dbReference type="ARBA" id="ARBA00022618"/>
    </source>
</evidence>
<dbReference type="InterPro" id="IPR000713">
    <property type="entry name" value="Mur_ligase_N"/>
</dbReference>
<keyword evidence="1 10" id="KW-0963">Cytoplasm</keyword>
<evidence type="ECO:0000256" key="2">
    <source>
        <dbReference type="ARBA" id="ARBA00022598"/>
    </source>
</evidence>
<dbReference type="GO" id="GO:0008766">
    <property type="term" value="F:UDP-N-acetylmuramoylalanyl-D-glutamyl-2,6-diaminopimelate-D-alanyl-D-alanine ligase activity"/>
    <property type="evidence" value="ECO:0007669"/>
    <property type="project" value="RHEA"/>
</dbReference>
<comment type="caution">
    <text evidence="16">The sequence shown here is derived from an EMBL/GenBank/DDBJ whole genome shotgun (WGS) entry which is preliminary data.</text>
</comment>
<name>A0A1S1RBJ1_9ACTN</name>
<dbReference type="Pfam" id="PF08245">
    <property type="entry name" value="Mur_ligase_M"/>
    <property type="match status" value="1"/>
</dbReference>
<dbReference type="PANTHER" id="PTHR43024:SF1">
    <property type="entry name" value="UDP-N-ACETYLMURAMOYL-TRIPEPTIDE--D-ALANYL-D-ALANINE LIGASE"/>
    <property type="match status" value="1"/>
</dbReference>
<dbReference type="SUPFAM" id="SSF63418">
    <property type="entry name" value="MurE/MurF N-terminal domain"/>
    <property type="match status" value="1"/>
</dbReference>
<dbReference type="Proteomes" id="UP000179627">
    <property type="component" value="Unassembled WGS sequence"/>
</dbReference>
<dbReference type="InterPro" id="IPR005863">
    <property type="entry name" value="UDP-N-AcMur_synth"/>
</dbReference>
<dbReference type="SUPFAM" id="SSF53623">
    <property type="entry name" value="MurD-like peptide ligases, catalytic domain"/>
    <property type="match status" value="1"/>
</dbReference>
<feature type="region of interest" description="Disordered" evidence="12">
    <location>
        <begin position="456"/>
        <end position="476"/>
    </location>
</feature>
<dbReference type="GO" id="GO:0005737">
    <property type="term" value="C:cytoplasm"/>
    <property type="evidence" value="ECO:0007669"/>
    <property type="project" value="UniProtKB-SubCell"/>
</dbReference>
<evidence type="ECO:0000256" key="4">
    <source>
        <dbReference type="ARBA" id="ARBA00022741"/>
    </source>
</evidence>
<evidence type="ECO:0000259" key="15">
    <source>
        <dbReference type="Pfam" id="PF08245"/>
    </source>
</evidence>
<keyword evidence="8 10" id="KW-0131">Cell cycle</keyword>
<dbReference type="GO" id="GO:0005524">
    <property type="term" value="F:ATP binding"/>
    <property type="evidence" value="ECO:0007669"/>
    <property type="project" value="UniProtKB-UniRule"/>
</dbReference>
<comment type="similarity">
    <text evidence="10">Belongs to the MurCDEF family. MurF subfamily.</text>
</comment>
<dbReference type="HAMAP" id="MF_02019">
    <property type="entry name" value="MurF"/>
    <property type="match status" value="1"/>
</dbReference>
<dbReference type="EMBL" id="MBLM01000036">
    <property type="protein sequence ID" value="OHV43191.1"/>
    <property type="molecule type" value="Genomic_DNA"/>
</dbReference>
<feature type="domain" description="Mur ligase central" evidence="15">
    <location>
        <begin position="106"/>
        <end position="292"/>
    </location>
</feature>
<dbReference type="InterPro" id="IPR051046">
    <property type="entry name" value="MurCDEF_CellWall_CoF430Synth"/>
</dbReference>
<dbReference type="AlphaFoldDB" id="A0A1S1RBJ1"/>
<dbReference type="GO" id="GO:0008360">
    <property type="term" value="P:regulation of cell shape"/>
    <property type="evidence" value="ECO:0007669"/>
    <property type="project" value="UniProtKB-KW"/>
</dbReference>
<keyword evidence="9 10" id="KW-0961">Cell wall biogenesis/degradation</keyword>
<evidence type="ECO:0000256" key="8">
    <source>
        <dbReference type="ARBA" id="ARBA00023306"/>
    </source>
</evidence>
<dbReference type="GO" id="GO:0009252">
    <property type="term" value="P:peptidoglycan biosynthetic process"/>
    <property type="evidence" value="ECO:0007669"/>
    <property type="project" value="UniProtKB-UniRule"/>
</dbReference>
<comment type="pathway">
    <text evidence="10 11">Cell wall biogenesis; peptidoglycan biosynthesis.</text>
</comment>
<dbReference type="NCBIfam" id="TIGR01143">
    <property type="entry name" value="murF"/>
    <property type="match status" value="1"/>
</dbReference>
<evidence type="ECO:0000256" key="7">
    <source>
        <dbReference type="ARBA" id="ARBA00022984"/>
    </source>
</evidence>
<dbReference type="Gene3D" id="3.40.1190.10">
    <property type="entry name" value="Mur-like, catalytic domain"/>
    <property type="match status" value="1"/>
</dbReference>
<evidence type="ECO:0000256" key="9">
    <source>
        <dbReference type="ARBA" id="ARBA00023316"/>
    </source>
</evidence>
<evidence type="ECO:0000259" key="14">
    <source>
        <dbReference type="Pfam" id="PF02875"/>
    </source>
</evidence>
<dbReference type="InterPro" id="IPR036565">
    <property type="entry name" value="Mur-like_cat_sf"/>
</dbReference>
<evidence type="ECO:0000256" key="6">
    <source>
        <dbReference type="ARBA" id="ARBA00022960"/>
    </source>
</evidence>
<dbReference type="Gene3D" id="3.90.190.20">
    <property type="entry name" value="Mur ligase, C-terminal domain"/>
    <property type="match status" value="1"/>
</dbReference>
<keyword evidence="3 10" id="KW-0132">Cell division</keyword>
<dbReference type="InterPro" id="IPR004101">
    <property type="entry name" value="Mur_ligase_C"/>
</dbReference>
<evidence type="ECO:0000256" key="10">
    <source>
        <dbReference type="HAMAP-Rule" id="MF_02019"/>
    </source>
</evidence>
<dbReference type="EC" id="6.3.2.10" evidence="10 11"/>
<dbReference type="GO" id="GO:0047480">
    <property type="term" value="F:UDP-N-acetylmuramoyl-tripeptide-D-alanyl-D-alanine ligase activity"/>
    <property type="evidence" value="ECO:0007669"/>
    <property type="project" value="UniProtKB-UniRule"/>
</dbReference>
<dbReference type="Pfam" id="PF01225">
    <property type="entry name" value="Mur_ligase"/>
    <property type="match status" value="1"/>
</dbReference>